<evidence type="ECO:0000256" key="4">
    <source>
        <dbReference type="ARBA" id="ARBA00022679"/>
    </source>
</evidence>
<keyword evidence="3 8" id="KW-0489">Methyltransferase</keyword>
<proteinExistence type="inferred from homology"/>
<evidence type="ECO:0000256" key="8">
    <source>
        <dbReference type="RuleBase" id="RU361257"/>
    </source>
</evidence>
<dbReference type="InterPro" id="IPR023095">
    <property type="entry name" value="Ade_MeTrfase_dom_2"/>
</dbReference>
<protein>
    <recommendedName>
        <fullName evidence="2 8">Site-specific DNA-methyltransferase (adenine-specific)</fullName>
        <ecNumber evidence="2 8">2.1.1.72</ecNumber>
    </recommendedName>
</protein>
<reference evidence="9 10" key="1">
    <citation type="journal article" date="2018" name="Int. J. Syst. Evol. Microbiol.">
        <title>Paraburkholderia azotifigens sp. nov., a nitrogen-fixing bacterium isolated from paddy soil.</title>
        <authorList>
            <person name="Choi G.M."/>
            <person name="Im W.T."/>
        </authorList>
    </citation>
    <scope>NUCLEOTIDE SEQUENCE [LARGE SCALE GENOMIC DNA]</scope>
    <source>
        <strain evidence="9 10">NF 2-5-3</strain>
    </source>
</reference>
<dbReference type="PROSITE" id="PS00092">
    <property type="entry name" value="N6_MTASE"/>
    <property type="match status" value="1"/>
</dbReference>
<dbReference type="InterPro" id="IPR012263">
    <property type="entry name" value="M_m6A_EcoRV"/>
</dbReference>
<evidence type="ECO:0000256" key="7">
    <source>
        <dbReference type="PIRSR" id="PIRSR000398-1"/>
    </source>
</evidence>
<evidence type="ECO:0000256" key="3">
    <source>
        <dbReference type="ARBA" id="ARBA00022603"/>
    </source>
</evidence>
<evidence type="ECO:0000256" key="2">
    <source>
        <dbReference type="ARBA" id="ARBA00011900"/>
    </source>
</evidence>
<evidence type="ECO:0000256" key="5">
    <source>
        <dbReference type="ARBA" id="ARBA00022691"/>
    </source>
</evidence>
<keyword evidence="5 8" id="KW-0949">S-adenosyl-L-methionine</keyword>
<accession>A0A5C6VY59</accession>
<dbReference type="NCBIfam" id="TIGR00571">
    <property type="entry name" value="dam"/>
    <property type="match status" value="1"/>
</dbReference>
<evidence type="ECO:0000256" key="1">
    <source>
        <dbReference type="ARBA" id="ARBA00006594"/>
    </source>
</evidence>
<dbReference type="Proteomes" id="UP000321776">
    <property type="component" value="Unassembled WGS sequence"/>
</dbReference>
<dbReference type="Pfam" id="PF02086">
    <property type="entry name" value="MethyltransfD12"/>
    <property type="match status" value="1"/>
</dbReference>
<dbReference type="SUPFAM" id="SSF53335">
    <property type="entry name" value="S-adenosyl-L-methionine-dependent methyltransferases"/>
    <property type="match status" value="1"/>
</dbReference>
<feature type="binding site" evidence="7">
    <location>
        <position position="40"/>
    </location>
    <ligand>
        <name>S-adenosyl-L-methionine</name>
        <dbReference type="ChEBI" id="CHEBI:59789"/>
    </ligand>
</feature>
<comment type="caution">
    <text evidence="9">The sequence shown here is derived from an EMBL/GenBank/DDBJ whole genome shotgun (WGS) entry which is preliminary data.</text>
</comment>
<dbReference type="GO" id="GO:0009007">
    <property type="term" value="F:site-specific DNA-methyltransferase (adenine-specific) activity"/>
    <property type="evidence" value="ECO:0007669"/>
    <property type="project" value="UniProtKB-UniRule"/>
</dbReference>
<dbReference type="PRINTS" id="PR00505">
    <property type="entry name" value="D12N6MTFRASE"/>
</dbReference>
<evidence type="ECO:0000256" key="6">
    <source>
        <dbReference type="ARBA" id="ARBA00047942"/>
    </source>
</evidence>
<sequence length="296" mass="33155">MTKLAPQALNGQSNALKSRNAYRGMAKMTSDATVKPVLRWAGSKRQILPKLTGLAPQVSGRYIEPFCGSACLFLALNPSRALLGDVNPHLVAAYSALKEAPDAVASRLGEWQADKETYLRLRALPTGADAAFDAAKFLYLNRYCFNGVYRENRQGQFNVPYGGYRTGPLPGVKELRQFSARLQSAELYCGDFVHAVRGAGRNDFIYLDPPYYYGSVRNRGEYGWNAFSDADVERLIEEVRAADERGVRILISYNQAHTLRKALPGWYLTYAPVRRSVAGFSKGRKSVREYQLRNYE</sequence>
<comment type="catalytic activity">
    <reaction evidence="6 8">
        <text>a 2'-deoxyadenosine in DNA + S-adenosyl-L-methionine = an N(6)-methyl-2'-deoxyadenosine in DNA + S-adenosyl-L-homocysteine + H(+)</text>
        <dbReference type="Rhea" id="RHEA:15197"/>
        <dbReference type="Rhea" id="RHEA-COMP:12418"/>
        <dbReference type="Rhea" id="RHEA-COMP:12419"/>
        <dbReference type="ChEBI" id="CHEBI:15378"/>
        <dbReference type="ChEBI" id="CHEBI:57856"/>
        <dbReference type="ChEBI" id="CHEBI:59789"/>
        <dbReference type="ChEBI" id="CHEBI:90615"/>
        <dbReference type="ChEBI" id="CHEBI:90616"/>
        <dbReference type="EC" id="2.1.1.72"/>
    </reaction>
</comment>
<evidence type="ECO:0000313" key="9">
    <source>
        <dbReference type="EMBL" id="TXC88465.1"/>
    </source>
</evidence>
<organism evidence="9 10">
    <name type="scientific">Paraburkholderia azotifigens</name>
    <dbReference type="NCBI Taxonomy" id="2057004"/>
    <lineage>
        <taxon>Bacteria</taxon>
        <taxon>Pseudomonadati</taxon>
        <taxon>Pseudomonadota</taxon>
        <taxon>Betaproteobacteria</taxon>
        <taxon>Burkholderiales</taxon>
        <taxon>Burkholderiaceae</taxon>
        <taxon>Paraburkholderia</taxon>
    </lineage>
</organism>
<dbReference type="GO" id="GO:0009307">
    <property type="term" value="P:DNA restriction-modification system"/>
    <property type="evidence" value="ECO:0007669"/>
    <property type="project" value="InterPro"/>
</dbReference>
<feature type="binding site" evidence="7">
    <location>
        <position position="44"/>
    </location>
    <ligand>
        <name>S-adenosyl-L-methionine</name>
        <dbReference type="ChEBI" id="CHEBI:59789"/>
    </ligand>
</feature>
<comment type="similarity">
    <text evidence="1 8">Belongs to the N(4)/N(6)-methyltransferase family.</text>
</comment>
<keyword evidence="4 8" id="KW-0808">Transferase</keyword>
<dbReference type="GO" id="GO:0006298">
    <property type="term" value="P:mismatch repair"/>
    <property type="evidence" value="ECO:0007669"/>
    <property type="project" value="TreeGrafter"/>
</dbReference>
<name>A0A5C6VY59_9BURK</name>
<gene>
    <name evidence="9" type="ORF">FRZ40_13195</name>
</gene>
<dbReference type="AlphaFoldDB" id="A0A5C6VY59"/>
<dbReference type="Gene3D" id="3.40.50.150">
    <property type="entry name" value="Vaccinia Virus protein VP39"/>
    <property type="match status" value="1"/>
</dbReference>
<dbReference type="PANTHER" id="PTHR30481">
    <property type="entry name" value="DNA ADENINE METHYLASE"/>
    <property type="match status" value="1"/>
</dbReference>
<dbReference type="EC" id="2.1.1.72" evidence="2 8"/>
<dbReference type="GO" id="GO:0043565">
    <property type="term" value="F:sequence-specific DNA binding"/>
    <property type="evidence" value="ECO:0007669"/>
    <property type="project" value="TreeGrafter"/>
</dbReference>
<dbReference type="RefSeq" id="WP_147234330.1">
    <property type="nucleotide sequence ID" value="NZ_VOQS01000001.1"/>
</dbReference>
<dbReference type="Gene3D" id="1.10.1020.10">
    <property type="entry name" value="Adenine-specific Methyltransferase, Domain 2"/>
    <property type="match status" value="1"/>
</dbReference>
<dbReference type="InterPro" id="IPR012327">
    <property type="entry name" value="MeTrfase_D12"/>
</dbReference>
<feature type="binding site" evidence="7">
    <location>
        <position position="85"/>
    </location>
    <ligand>
        <name>S-adenosyl-L-methionine</name>
        <dbReference type="ChEBI" id="CHEBI:59789"/>
    </ligand>
</feature>
<dbReference type="PANTHER" id="PTHR30481:SF3">
    <property type="entry name" value="DNA ADENINE METHYLASE"/>
    <property type="match status" value="1"/>
</dbReference>
<dbReference type="GO" id="GO:1904047">
    <property type="term" value="F:S-adenosyl-L-methionine binding"/>
    <property type="evidence" value="ECO:0007669"/>
    <property type="project" value="TreeGrafter"/>
</dbReference>
<evidence type="ECO:0000313" key="10">
    <source>
        <dbReference type="Proteomes" id="UP000321776"/>
    </source>
</evidence>
<dbReference type="EMBL" id="VOQS01000001">
    <property type="protein sequence ID" value="TXC88465.1"/>
    <property type="molecule type" value="Genomic_DNA"/>
</dbReference>
<dbReference type="GO" id="GO:0032259">
    <property type="term" value="P:methylation"/>
    <property type="evidence" value="ECO:0007669"/>
    <property type="project" value="UniProtKB-KW"/>
</dbReference>
<feature type="binding site" evidence="7">
    <location>
        <position position="208"/>
    </location>
    <ligand>
        <name>S-adenosyl-L-methionine</name>
        <dbReference type="ChEBI" id="CHEBI:59789"/>
    </ligand>
</feature>
<dbReference type="InterPro" id="IPR002052">
    <property type="entry name" value="DNA_methylase_N6_adenine_CS"/>
</dbReference>
<dbReference type="PIRSF" id="PIRSF000398">
    <property type="entry name" value="M_m6A_EcoRV"/>
    <property type="match status" value="1"/>
</dbReference>
<dbReference type="InterPro" id="IPR029063">
    <property type="entry name" value="SAM-dependent_MTases_sf"/>
</dbReference>